<dbReference type="Proteomes" id="UP000887226">
    <property type="component" value="Unassembled WGS sequence"/>
</dbReference>
<dbReference type="InterPro" id="IPR042171">
    <property type="entry name" value="Acyl-CoA_hotdog"/>
</dbReference>
<evidence type="ECO:0000313" key="4">
    <source>
        <dbReference type="Proteomes" id="UP000887226"/>
    </source>
</evidence>
<dbReference type="Pfam" id="PF13622">
    <property type="entry name" value="4HBT_3"/>
    <property type="match status" value="1"/>
</dbReference>
<keyword evidence="4" id="KW-1185">Reference proteome</keyword>
<sequence>MEKTLAEASTVTPLSSHSYMAEIPEEWCIGSVPHGGFTTAMFLKVTEAHFRGTLSSQNQPHTIALHLDFLRRTQTGKAFFTVKDTKLGRQASVINVTLTQDNREEVVGYITQGNMETESGISFSTGYDLHPPVLPVDLTKLKNNGEDEHWARQPDMPFAEFRKATTKTFFHFPKKGQAEKRLADEWVRLANGENWTNSGIGYVCDMWPMPVESFLYDTDPYDVSKKGTIDEPPSRSWYPTVLLNIDFKKVLPAEGVEWLFVRVAAKAIKNGRMDLEIIIMDAEGDIVALSHHVSLAVSASRNIAQRGAKI</sequence>
<dbReference type="Pfam" id="PF20789">
    <property type="entry name" value="4HBT_3C"/>
    <property type="match status" value="1"/>
</dbReference>
<reference evidence="3" key="1">
    <citation type="journal article" date="2021" name="IMA Fungus">
        <title>Genomic characterization of three marine fungi, including Emericellopsis atlantica sp. nov. with signatures of a generalist lifestyle and marine biomass degradation.</title>
        <authorList>
            <person name="Hagestad O.C."/>
            <person name="Hou L."/>
            <person name="Andersen J.H."/>
            <person name="Hansen E.H."/>
            <person name="Altermark B."/>
            <person name="Li C."/>
            <person name="Kuhnert E."/>
            <person name="Cox R.J."/>
            <person name="Crous P.W."/>
            <person name="Spatafora J.W."/>
            <person name="Lail K."/>
            <person name="Amirebrahimi M."/>
            <person name="Lipzen A."/>
            <person name="Pangilinan J."/>
            <person name="Andreopoulos W."/>
            <person name="Hayes R.D."/>
            <person name="Ng V."/>
            <person name="Grigoriev I.V."/>
            <person name="Jackson S.A."/>
            <person name="Sutton T.D.S."/>
            <person name="Dobson A.D.W."/>
            <person name="Rama T."/>
        </authorList>
    </citation>
    <scope>NUCLEOTIDE SEQUENCE</scope>
    <source>
        <strain evidence="3">TRa3180A</strain>
    </source>
</reference>
<dbReference type="PANTHER" id="PTHR38110">
    <property type="entry name" value="CHROMOSOME 23, WHOLE GENOME SHOTGUN SEQUENCE"/>
    <property type="match status" value="1"/>
</dbReference>
<accession>A0A9P8CJ50</accession>
<evidence type="ECO:0000313" key="3">
    <source>
        <dbReference type="EMBL" id="KAG9248520.1"/>
    </source>
</evidence>
<proteinExistence type="predicted"/>
<dbReference type="AlphaFoldDB" id="A0A9P8CJ50"/>
<dbReference type="EMBL" id="MU253747">
    <property type="protein sequence ID" value="KAG9248520.1"/>
    <property type="molecule type" value="Genomic_DNA"/>
</dbReference>
<feature type="domain" description="Acyl-CoA thioesterase-like C-terminal" evidence="2">
    <location>
        <begin position="167"/>
        <end position="295"/>
    </location>
</feature>
<comment type="caution">
    <text evidence="3">The sequence shown here is derived from an EMBL/GenBank/DDBJ whole genome shotgun (WGS) entry which is preliminary data.</text>
</comment>
<evidence type="ECO:0000259" key="2">
    <source>
        <dbReference type="Pfam" id="PF20789"/>
    </source>
</evidence>
<dbReference type="InterPro" id="IPR052389">
    <property type="entry name" value="Sec_Metab_Biosynth-Assoc"/>
</dbReference>
<dbReference type="InterPro" id="IPR049449">
    <property type="entry name" value="TesB_ACOT8-like_N"/>
</dbReference>
<dbReference type="InterPro" id="IPR049450">
    <property type="entry name" value="ACOT8-like_C"/>
</dbReference>
<protein>
    <submittedName>
        <fullName evidence="3">Thioesterase-like superfamily-domain-containing protein</fullName>
    </submittedName>
</protein>
<evidence type="ECO:0000259" key="1">
    <source>
        <dbReference type="Pfam" id="PF13622"/>
    </source>
</evidence>
<dbReference type="InterPro" id="IPR029069">
    <property type="entry name" value="HotDog_dom_sf"/>
</dbReference>
<organism evidence="3 4">
    <name type="scientific">Calycina marina</name>
    <dbReference type="NCBI Taxonomy" id="1763456"/>
    <lineage>
        <taxon>Eukaryota</taxon>
        <taxon>Fungi</taxon>
        <taxon>Dikarya</taxon>
        <taxon>Ascomycota</taxon>
        <taxon>Pezizomycotina</taxon>
        <taxon>Leotiomycetes</taxon>
        <taxon>Helotiales</taxon>
        <taxon>Pezizellaceae</taxon>
        <taxon>Calycina</taxon>
    </lineage>
</organism>
<gene>
    <name evidence="3" type="ORF">BJ878DRAFT_16153</name>
</gene>
<dbReference type="PANTHER" id="PTHR38110:SF1">
    <property type="entry name" value="THIOESTERASE DOMAIN-CONTAINING PROTEIN"/>
    <property type="match status" value="1"/>
</dbReference>
<feature type="domain" description="Acyl-CoA thioesterase-like N-terminal HotDog" evidence="1">
    <location>
        <begin position="23"/>
        <end position="112"/>
    </location>
</feature>
<name>A0A9P8CJ50_9HELO</name>
<dbReference type="OrthoDB" id="2532955at2759"/>
<dbReference type="Gene3D" id="2.40.160.210">
    <property type="entry name" value="Acyl-CoA thioesterase, double hotdog domain"/>
    <property type="match status" value="1"/>
</dbReference>
<dbReference type="SUPFAM" id="SSF54637">
    <property type="entry name" value="Thioesterase/thiol ester dehydrase-isomerase"/>
    <property type="match status" value="2"/>
</dbReference>